<name>A0ABU5DPL3_9BURK</name>
<protein>
    <submittedName>
        <fullName evidence="4">Helix-turn-helix domain-containing protein</fullName>
    </submittedName>
</protein>
<dbReference type="InterPro" id="IPR009057">
    <property type="entry name" value="Homeodomain-like_sf"/>
</dbReference>
<dbReference type="Proteomes" id="UP001285263">
    <property type="component" value="Unassembled WGS sequence"/>
</dbReference>
<comment type="caution">
    <text evidence="4">The sequence shown here is derived from an EMBL/GenBank/DDBJ whole genome shotgun (WGS) entry which is preliminary data.</text>
</comment>
<keyword evidence="1 2" id="KW-0238">DNA-binding</keyword>
<evidence type="ECO:0000259" key="3">
    <source>
        <dbReference type="PROSITE" id="PS50977"/>
    </source>
</evidence>
<dbReference type="Gene3D" id="1.10.357.10">
    <property type="entry name" value="Tetracycline Repressor, domain 2"/>
    <property type="match status" value="1"/>
</dbReference>
<dbReference type="Pfam" id="PF00440">
    <property type="entry name" value="TetR_N"/>
    <property type="match status" value="1"/>
</dbReference>
<dbReference type="PANTHER" id="PTHR43479">
    <property type="entry name" value="ACREF/ENVCD OPERON REPRESSOR-RELATED"/>
    <property type="match status" value="1"/>
</dbReference>
<organism evidence="4 5">
    <name type="scientific">Roseateles agri</name>
    <dbReference type="NCBI Taxonomy" id="3098619"/>
    <lineage>
        <taxon>Bacteria</taxon>
        <taxon>Pseudomonadati</taxon>
        <taxon>Pseudomonadota</taxon>
        <taxon>Betaproteobacteria</taxon>
        <taxon>Burkholderiales</taxon>
        <taxon>Sphaerotilaceae</taxon>
        <taxon>Roseateles</taxon>
    </lineage>
</organism>
<evidence type="ECO:0000256" key="1">
    <source>
        <dbReference type="ARBA" id="ARBA00023125"/>
    </source>
</evidence>
<evidence type="ECO:0000256" key="2">
    <source>
        <dbReference type="PROSITE-ProRule" id="PRU00335"/>
    </source>
</evidence>
<dbReference type="SUPFAM" id="SSF46689">
    <property type="entry name" value="Homeodomain-like"/>
    <property type="match status" value="1"/>
</dbReference>
<feature type="DNA-binding region" description="H-T-H motif" evidence="2">
    <location>
        <begin position="47"/>
        <end position="66"/>
    </location>
</feature>
<keyword evidence="5" id="KW-1185">Reference proteome</keyword>
<dbReference type="RefSeq" id="WP_320426242.1">
    <property type="nucleotide sequence ID" value="NZ_JAXCLA010000010.1"/>
</dbReference>
<dbReference type="InterPro" id="IPR001647">
    <property type="entry name" value="HTH_TetR"/>
</dbReference>
<dbReference type="PANTHER" id="PTHR43479:SF7">
    <property type="entry name" value="TETR-FAMILY TRANSCRIPTIONAL REGULATOR"/>
    <property type="match status" value="1"/>
</dbReference>
<reference evidence="4 5" key="1">
    <citation type="submission" date="2023-11" db="EMBL/GenBank/DDBJ databases">
        <title>Paucibacter sp. nov., isolated from fresh soil in Korea.</title>
        <authorList>
            <person name="Le N.T.T."/>
        </authorList>
    </citation>
    <scope>NUCLEOTIDE SEQUENCE [LARGE SCALE GENOMIC DNA]</scope>
    <source>
        <strain evidence="4 5">R3-3</strain>
    </source>
</reference>
<accession>A0ABU5DPL3</accession>
<evidence type="ECO:0000313" key="5">
    <source>
        <dbReference type="Proteomes" id="UP001285263"/>
    </source>
</evidence>
<sequence>MPALSTSGRPRESVRKPVVDRRISRTRQSIDKAFLLLLQKRGYESVGVSDIVREANVGRATFYEHYTSKDELLRVQLRQVLGAMLRGGPDQPDLLDAMPLFAHVREVPMLYRLVAGRSAAARSLRIVQEVLEERAAEILTERLSAGWSLRAPLEPPIAARLIVANLAALLAWWTENGMKEPASEMQALFQSSVGSMLVPTGK</sequence>
<dbReference type="PRINTS" id="PR00455">
    <property type="entry name" value="HTHTETR"/>
</dbReference>
<gene>
    <name evidence="4" type="ORF">SNE35_27480</name>
</gene>
<dbReference type="PROSITE" id="PS50977">
    <property type="entry name" value="HTH_TETR_2"/>
    <property type="match status" value="1"/>
</dbReference>
<feature type="domain" description="HTH tetR-type" evidence="3">
    <location>
        <begin position="24"/>
        <end position="84"/>
    </location>
</feature>
<proteinExistence type="predicted"/>
<evidence type="ECO:0000313" key="4">
    <source>
        <dbReference type="EMBL" id="MDY0748270.1"/>
    </source>
</evidence>
<dbReference type="EMBL" id="JAXCLA010000010">
    <property type="protein sequence ID" value="MDY0748270.1"/>
    <property type="molecule type" value="Genomic_DNA"/>
</dbReference>
<dbReference type="InterPro" id="IPR050624">
    <property type="entry name" value="HTH-type_Tx_Regulator"/>
</dbReference>